<evidence type="ECO:0000313" key="8">
    <source>
        <dbReference type="EMBL" id="PUU84031.1"/>
    </source>
</evidence>
<feature type="non-terminal residue" evidence="8">
    <location>
        <position position="89"/>
    </location>
</feature>
<sequence>IKTKFPVARIKRIMQADEDVGKVAQVTPVVVSKALELFMVSLCDKAAIQARMRNSKRITAGHLKEAVLNEEQFDFLTDIIEKVPDIPPP</sequence>
<reference evidence="8 9" key="1">
    <citation type="submission" date="2017-04" db="EMBL/GenBank/DDBJ databases">
        <title>Draft genome sequence of Tuber borchii Vittad., a whitish edible truffle.</title>
        <authorList>
            <consortium name="DOE Joint Genome Institute"/>
            <person name="Murat C."/>
            <person name="Kuo A."/>
            <person name="Barry K.W."/>
            <person name="Clum A."/>
            <person name="Dockter R.B."/>
            <person name="Fauchery L."/>
            <person name="Iotti M."/>
            <person name="Kohler A."/>
            <person name="Labutti K."/>
            <person name="Lindquist E.A."/>
            <person name="Lipzen A."/>
            <person name="Ohm R.A."/>
            <person name="Wang M."/>
            <person name="Grigoriev I.V."/>
            <person name="Zambonelli A."/>
            <person name="Martin F.M."/>
        </authorList>
    </citation>
    <scope>NUCLEOTIDE SEQUENCE [LARGE SCALE GENOMIC DNA]</scope>
    <source>
        <strain evidence="8 9">Tbo3840</strain>
    </source>
</reference>
<evidence type="ECO:0000256" key="1">
    <source>
        <dbReference type="ARBA" id="ARBA00004123"/>
    </source>
</evidence>
<dbReference type="EMBL" id="NESQ01000004">
    <property type="protein sequence ID" value="PUU84031.1"/>
    <property type="molecule type" value="Genomic_DNA"/>
</dbReference>
<dbReference type="InterPro" id="IPR003958">
    <property type="entry name" value="CBFA_NFYB_domain"/>
</dbReference>
<comment type="similarity">
    <text evidence="3">Belongs to the NC2 alpha/DRAP1 family.</text>
</comment>
<dbReference type="GO" id="GO:0001046">
    <property type="term" value="F:core promoter sequence-specific DNA binding"/>
    <property type="evidence" value="ECO:0007669"/>
    <property type="project" value="TreeGrafter"/>
</dbReference>
<evidence type="ECO:0000256" key="2">
    <source>
        <dbReference type="ARBA" id="ARBA00023242"/>
    </source>
</evidence>
<proteinExistence type="inferred from homology"/>
<dbReference type="GO" id="GO:0016251">
    <property type="term" value="F:RNA polymerase II general transcription initiation factor activity"/>
    <property type="evidence" value="ECO:0007669"/>
    <property type="project" value="TreeGrafter"/>
</dbReference>
<evidence type="ECO:0000313" key="9">
    <source>
        <dbReference type="Proteomes" id="UP000244722"/>
    </source>
</evidence>
<dbReference type="Proteomes" id="UP000244722">
    <property type="component" value="Unassembled WGS sequence"/>
</dbReference>
<evidence type="ECO:0000256" key="3">
    <source>
        <dbReference type="ARBA" id="ARBA00061393"/>
    </source>
</evidence>
<dbReference type="Pfam" id="PF00808">
    <property type="entry name" value="CBFD_NFYB_HMF"/>
    <property type="match status" value="1"/>
</dbReference>
<dbReference type="PANTHER" id="PTHR10252">
    <property type="entry name" value="HISTONE-LIKE TRANSCRIPTION FACTOR CCAAT-RELATED"/>
    <property type="match status" value="1"/>
</dbReference>
<dbReference type="Gene3D" id="1.10.20.10">
    <property type="entry name" value="Histone, subunit A"/>
    <property type="match status" value="1"/>
</dbReference>
<feature type="domain" description="Transcription factor CBF/NF-Y/archaeal histone" evidence="7">
    <location>
        <begin position="4"/>
        <end position="67"/>
    </location>
</feature>
<dbReference type="STRING" id="42251.A0A2T7A8G4"/>
<gene>
    <name evidence="8" type="ORF">B9Z19DRAFT_896979</name>
</gene>
<keyword evidence="9" id="KW-1185">Reference proteome</keyword>
<organism evidence="8 9">
    <name type="scientific">Tuber borchii</name>
    <name type="common">White truffle</name>
    <dbReference type="NCBI Taxonomy" id="42251"/>
    <lineage>
        <taxon>Eukaryota</taxon>
        <taxon>Fungi</taxon>
        <taxon>Dikarya</taxon>
        <taxon>Ascomycota</taxon>
        <taxon>Pezizomycotina</taxon>
        <taxon>Pezizomycetes</taxon>
        <taxon>Pezizales</taxon>
        <taxon>Tuberaceae</taxon>
        <taxon>Tuber</taxon>
    </lineage>
</organism>
<dbReference type="CDD" id="cd22906">
    <property type="entry name" value="HFD_DRAP1"/>
    <property type="match status" value="1"/>
</dbReference>
<name>A0A2T7A8G4_TUBBO</name>
<comment type="caution">
    <text evidence="8">The sequence shown here is derived from an EMBL/GenBank/DDBJ whole genome shotgun (WGS) entry which is preliminary data.</text>
</comment>
<dbReference type="OrthoDB" id="653904at2759"/>
<dbReference type="InterPro" id="IPR050568">
    <property type="entry name" value="Transcr_DNA_Rep_Reg"/>
</dbReference>
<keyword evidence="2" id="KW-0539">Nucleus</keyword>
<dbReference type="PANTHER" id="PTHR10252:SF5">
    <property type="entry name" value="DR1-ASSOCIATED COREPRESSOR"/>
    <property type="match status" value="1"/>
</dbReference>
<dbReference type="SUPFAM" id="SSF47113">
    <property type="entry name" value="Histone-fold"/>
    <property type="match status" value="1"/>
</dbReference>
<evidence type="ECO:0000259" key="7">
    <source>
        <dbReference type="Pfam" id="PF00808"/>
    </source>
</evidence>
<dbReference type="InterPro" id="IPR009072">
    <property type="entry name" value="Histone-fold"/>
</dbReference>
<dbReference type="GO" id="GO:0046982">
    <property type="term" value="F:protein heterodimerization activity"/>
    <property type="evidence" value="ECO:0007669"/>
    <property type="project" value="InterPro"/>
</dbReference>
<protein>
    <recommendedName>
        <fullName evidence="5">NCT transcriptional regulatory complex subunit A</fullName>
    </recommendedName>
    <alternativeName>
        <fullName evidence="6">Negative cofactor 2 AB</fullName>
    </alternativeName>
</protein>
<dbReference type="FunFam" id="1.10.20.10:FF:000036">
    <property type="entry name" value="CBF/NF-Y family transcription factor"/>
    <property type="match status" value="1"/>
</dbReference>
<evidence type="ECO:0000256" key="6">
    <source>
        <dbReference type="ARBA" id="ARBA00075891"/>
    </source>
</evidence>
<feature type="non-terminal residue" evidence="8">
    <location>
        <position position="1"/>
    </location>
</feature>
<evidence type="ECO:0000256" key="4">
    <source>
        <dbReference type="ARBA" id="ARBA00065307"/>
    </source>
</evidence>
<accession>A0A2T7A8G4</accession>
<comment type="subunit">
    <text evidence="4">Forms the NCT transcriptional regulatory complex with nctB and mot1.</text>
</comment>
<dbReference type="AlphaFoldDB" id="A0A2T7A8G4"/>
<evidence type="ECO:0000256" key="5">
    <source>
        <dbReference type="ARBA" id="ARBA00072430"/>
    </source>
</evidence>
<dbReference type="GO" id="GO:0017054">
    <property type="term" value="C:negative cofactor 2 complex"/>
    <property type="evidence" value="ECO:0007669"/>
    <property type="project" value="TreeGrafter"/>
</dbReference>
<comment type="subcellular location">
    <subcellularLocation>
        <location evidence="1">Nucleus</location>
    </subcellularLocation>
</comment>